<dbReference type="Proteomes" id="UP001163603">
    <property type="component" value="Chromosome 8"/>
</dbReference>
<evidence type="ECO:0000313" key="1">
    <source>
        <dbReference type="EMBL" id="KAJ0031157.1"/>
    </source>
</evidence>
<comment type="caution">
    <text evidence="1">The sequence shown here is derived from an EMBL/GenBank/DDBJ whole genome shotgun (WGS) entry which is preliminary data.</text>
</comment>
<protein>
    <submittedName>
        <fullName evidence="1">Uncharacterized protein</fullName>
    </submittedName>
</protein>
<sequence length="119" mass="13179">MLISGIDLSSNKLIGKIPHQIGNLTMLISLNLSYNNLTGLIPLEFSNRMVIESLDLSYNNLNGTIKVLKTGPDHPVGSVRPATGGKSSPIYIKNRYFDLNRIGPRLDRRNSVESRSNRS</sequence>
<organism evidence="1 2">
    <name type="scientific">Pistacia integerrima</name>
    <dbReference type="NCBI Taxonomy" id="434235"/>
    <lineage>
        <taxon>Eukaryota</taxon>
        <taxon>Viridiplantae</taxon>
        <taxon>Streptophyta</taxon>
        <taxon>Embryophyta</taxon>
        <taxon>Tracheophyta</taxon>
        <taxon>Spermatophyta</taxon>
        <taxon>Magnoliopsida</taxon>
        <taxon>eudicotyledons</taxon>
        <taxon>Gunneridae</taxon>
        <taxon>Pentapetalae</taxon>
        <taxon>rosids</taxon>
        <taxon>malvids</taxon>
        <taxon>Sapindales</taxon>
        <taxon>Anacardiaceae</taxon>
        <taxon>Pistacia</taxon>
    </lineage>
</organism>
<evidence type="ECO:0000313" key="2">
    <source>
        <dbReference type="Proteomes" id="UP001163603"/>
    </source>
</evidence>
<keyword evidence="2" id="KW-1185">Reference proteome</keyword>
<reference evidence="2" key="1">
    <citation type="journal article" date="2023" name="G3 (Bethesda)">
        <title>Genome assembly and association tests identify interacting loci associated with vigor, precocity, and sex in interspecific pistachio rootstocks.</title>
        <authorList>
            <person name="Palmer W."/>
            <person name="Jacygrad E."/>
            <person name="Sagayaradj S."/>
            <person name="Cavanaugh K."/>
            <person name="Han R."/>
            <person name="Bertier L."/>
            <person name="Beede B."/>
            <person name="Kafkas S."/>
            <person name="Golino D."/>
            <person name="Preece J."/>
            <person name="Michelmore R."/>
        </authorList>
    </citation>
    <scope>NUCLEOTIDE SEQUENCE [LARGE SCALE GENOMIC DNA]</scope>
</reference>
<name>A0ACC0Y7A1_9ROSI</name>
<gene>
    <name evidence="1" type="ORF">Pint_14514</name>
</gene>
<proteinExistence type="predicted"/>
<dbReference type="EMBL" id="CM047743">
    <property type="protein sequence ID" value="KAJ0031157.1"/>
    <property type="molecule type" value="Genomic_DNA"/>
</dbReference>
<accession>A0ACC0Y7A1</accession>